<comment type="caution">
    <text evidence="11">The sequence shown here is derived from an EMBL/GenBank/DDBJ whole genome shotgun (WGS) entry which is preliminary data.</text>
</comment>
<dbReference type="RefSeq" id="WP_308489414.1">
    <property type="nucleotide sequence ID" value="NZ_JAVFCB010000006.1"/>
</dbReference>
<accession>A0ABU0XK12</accession>
<keyword evidence="4" id="KW-0285">Flavoprotein</keyword>
<evidence type="ECO:0000256" key="4">
    <source>
        <dbReference type="ARBA" id="ARBA00022630"/>
    </source>
</evidence>
<keyword evidence="7" id="KW-0274">FAD</keyword>
<reference evidence="11 12" key="1">
    <citation type="submission" date="2023-08" db="EMBL/GenBank/DDBJ databases">
        <title>Microbacterium sp. nov., isolated from a waste landfill.</title>
        <authorList>
            <person name="Wen W."/>
        </authorList>
    </citation>
    <scope>NUCLEOTIDE SEQUENCE [LARGE SCALE GENOMIC DNA]</scope>
    <source>
        <strain evidence="11 12">ASV81</strain>
    </source>
</reference>
<comment type="cofactor">
    <cofactor evidence="1">
        <name>Mg(2+)</name>
        <dbReference type="ChEBI" id="CHEBI:18420"/>
    </cofactor>
</comment>
<evidence type="ECO:0000313" key="12">
    <source>
        <dbReference type="Proteomes" id="UP001230289"/>
    </source>
</evidence>
<evidence type="ECO:0000313" key="11">
    <source>
        <dbReference type="EMBL" id="MDQ4214470.1"/>
    </source>
</evidence>
<evidence type="ECO:0000256" key="9">
    <source>
        <dbReference type="ARBA" id="ARBA00031306"/>
    </source>
</evidence>
<dbReference type="Gene3D" id="3.10.520.10">
    <property type="entry name" value="ApbE-like domains"/>
    <property type="match status" value="1"/>
</dbReference>
<dbReference type="Pfam" id="PF02424">
    <property type="entry name" value="ApbE"/>
    <property type="match status" value="1"/>
</dbReference>
<evidence type="ECO:0000256" key="1">
    <source>
        <dbReference type="ARBA" id="ARBA00001946"/>
    </source>
</evidence>
<dbReference type="PANTHER" id="PTHR30040:SF2">
    <property type="entry name" value="FAD:PROTEIN FMN TRANSFERASE"/>
    <property type="match status" value="1"/>
</dbReference>
<comment type="catalytic activity">
    <reaction evidence="10">
        <text>L-threonyl-[protein] + FAD = FMN-L-threonyl-[protein] + AMP + H(+)</text>
        <dbReference type="Rhea" id="RHEA:36847"/>
        <dbReference type="Rhea" id="RHEA-COMP:11060"/>
        <dbReference type="Rhea" id="RHEA-COMP:11061"/>
        <dbReference type="ChEBI" id="CHEBI:15378"/>
        <dbReference type="ChEBI" id="CHEBI:30013"/>
        <dbReference type="ChEBI" id="CHEBI:57692"/>
        <dbReference type="ChEBI" id="CHEBI:74257"/>
        <dbReference type="ChEBI" id="CHEBI:456215"/>
        <dbReference type="EC" id="2.7.1.180"/>
    </reaction>
</comment>
<proteinExistence type="predicted"/>
<organism evidence="11 12">
    <name type="scientific">Microbacterium capsulatum</name>
    <dbReference type="NCBI Taxonomy" id="3041921"/>
    <lineage>
        <taxon>Bacteria</taxon>
        <taxon>Bacillati</taxon>
        <taxon>Actinomycetota</taxon>
        <taxon>Actinomycetes</taxon>
        <taxon>Micrococcales</taxon>
        <taxon>Microbacteriaceae</taxon>
        <taxon>Microbacterium</taxon>
    </lineage>
</organism>
<dbReference type="Proteomes" id="UP001230289">
    <property type="component" value="Unassembled WGS sequence"/>
</dbReference>
<evidence type="ECO:0000256" key="3">
    <source>
        <dbReference type="ARBA" id="ARBA00016337"/>
    </source>
</evidence>
<name>A0ABU0XK12_9MICO</name>
<dbReference type="EMBL" id="JAVFCB010000006">
    <property type="protein sequence ID" value="MDQ4214470.1"/>
    <property type="molecule type" value="Genomic_DNA"/>
</dbReference>
<evidence type="ECO:0000256" key="7">
    <source>
        <dbReference type="ARBA" id="ARBA00022827"/>
    </source>
</evidence>
<dbReference type="PANTHER" id="PTHR30040">
    <property type="entry name" value="THIAMINE BIOSYNTHESIS LIPOPROTEIN APBE"/>
    <property type="match status" value="1"/>
</dbReference>
<evidence type="ECO:0000256" key="8">
    <source>
        <dbReference type="ARBA" id="ARBA00022842"/>
    </source>
</evidence>
<evidence type="ECO:0000256" key="5">
    <source>
        <dbReference type="ARBA" id="ARBA00022679"/>
    </source>
</evidence>
<sequence length="297" mass="31275">MDAWRFEALGTGWEIGTAGPLPDGERAAVLGMIDDFDRTWSRFRSGSLVTALAAAPQEVPAPPDAVAMLDLYRDLSEATAGAVQPLVGDSLAARGYDAGYSFHDRGARPAAADWMARLTWADGVLALRTRETIDVGALGKGRIVDVVHDLLGSFGHTERIVDAGGDMRASGPPIRVALEHPFDPTRAIGVATIAGEALCASAVNRRAWPGGAAGLHHVLDARTGEPVRTIAATWAIAREAMLADAAATALFFDGGPAFAHRHGVEWVRMTTAGMVEWSAGVASESDRNGKARVEVFA</sequence>
<dbReference type="GO" id="GO:0016740">
    <property type="term" value="F:transferase activity"/>
    <property type="evidence" value="ECO:0007669"/>
    <property type="project" value="UniProtKB-KW"/>
</dbReference>
<dbReference type="SUPFAM" id="SSF143631">
    <property type="entry name" value="ApbE-like"/>
    <property type="match status" value="1"/>
</dbReference>
<dbReference type="EC" id="2.7.1.180" evidence="2"/>
<gene>
    <name evidence="11" type="ORF">RBR11_11160</name>
</gene>
<keyword evidence="12" id="KW-1185">Reference proteome</keyword>
<keyword evidence="6" id="KW-0479">Metal-binding</keyword>
<evidence type="ECO:0000256" key="2">
    <source>
        <dbReference type="ARBA" id="ARBA00011955"/>
    </source>
</evidence>
<evidence type="ECO:0000256" key="6">
    <source>
        <dbReference type="ARBA" id="ARBA00022723"/>
    </source>
</evidence>
<protein>
    <recommendedName>
        <fullName evidence="3">FAD:protein FMN transferase</fullName>
        <ecNumber evidence="2">2.7.1.180</ecNumber>
    </recommendedName>
    <alternativeName>
        <fullName evidence="9">Flavin transferase</fullName>
    </alternativeName>
</protein>
<keyword evidence="8" id="KW-0460">Magnesium</keyword>
<evidence type="ECO:0000256" key="10">
    <source>
        <dbReference type="ARBA" id="ARBA00048540"/>
    </source>
</evidence>
<dbReference type="InterPro" id="IPR003374">
    <property type="entry name" value="ApbE-like_sf"/>
</dbReference>
<keyword evidence="5 11" id="KW-0808">Transferase</keyword>
<dbReference type="InterPro" id="IPR024932">
    <property type="entry name" value="ApbE"/>
</dbReference>